<keyword evidence="4" id="KW-1185">Reference proteome</keyword>
<organism evidence="3 4">
    <name type="scientific">Cellulophaga lytica (strain ATCC 23178 / DSM 7489 / JCM 8516 / NBRC 14961 / NCIMB 1423 / VKM B-1433 / Cy l20)</name>
    <dbReference type="NCBI Taxonomy" id="867900"/>
    <lineage>
        <taxon>Bacteria</taxon>
        <taxon>Pseudomonadati</taxon>
        <taxon>Bacteroidota</taxon>
        <taxon>Flavobacteriia</taxon>
        <taxon>Flavobacteriales</taxon>
        <taxon>Flavobacteriaceae</taxon>
        <taxon>Cellulophaga</taxon>
    </lineage>
</organism>
<proteinExistence type="predicted"/>
<evidence type="ECO:0000313" key="3">
    <source>
        <dbReference type="EMBL" id="ADY30914.1"/>
    </source>
</evidence>
<feature type="signal peptide" evidence="1">
    <location>
        <begin position="1"/>
        <end position="23"/>
    </location>
</feature>
<dbReference type="OrthoDB" id="1149002at2"/>
<name>F0RDH2_CELLC</name>
<sequence>MKKVFVMATVVFILLLTSCNKNDDDNSQDPLIGVWNYKSVSYINDTGETVNVNYDDCEKKSTYEFTADGKFKDTYYVSVENECLKDGEDPGTWKKSADKVYEIKSADVSFSGEIKFSGNTITINFDDDGEPYIAVFEKK</sequence>
<dbReference type="Proteomes" id="UP000007487">
    <property type="component" value="Chromosome"/>
</dbReference>
<dbReference type="Pfam" id="PF13648">
    <property type="entry name" value="Lipocalin_4"/>
    <property type="match status" value="1"/>
</dbReference>
<evidence type="ECO:0000313" key="4">
    <source>
        <dbReference type="Proteomes" id="UP000007487"/>
    </source>
</evidence>
<gene>
    <name evidence="3" type="ordered locus">Celly_3097</name>
</gene>
<accession>F0RDH2</accession>
<dbReference type="KEGG" id="cly:Celly_3097"/>
<feature type="chain" id="PRO_5003257564" description="Lipocalin-like domain-containing protein" evidence="1">
    <location>
        <begin position="24"/>
        <end position="139"/>
    </location>
</feature>
<dbReference type="PROSITE" id="PS51257">
    <property type="entry name" value="PROKAR_LIPOPROTEIN"/>
    <property type="match status" value="1"/>
</dbReference>
<feature type="domain" description="Lipocalin-like" evidence="2">
    <location>
        <begin position="31"/>
        <end position="123"/>
    </location>
</feature>
<dbReference type="EMBL" id="CP002534">
    <property type="protein sequence ID" value="ADY30914.1"/>
    <property type="molecule type" value="Genomic_DNA"/>
</dbReference>
<dbReference type="eggNOG" id="ENOG5033IUF">
    <property type="taxonomic scope" value="Bacteria"/>
</dbReference>
<dbReference type="AlphaFoldDB" id="F0RDH2"/>
<reference evidence="3 4" key="1">
    <citation type="journal article" date="2011" name="Stand. Genomic Sci.">
        <title>Complete genome sequence of Cellulophaga lytica type strain (LIM- 21).</title>
        <authorList>
            <person name="Pati A."/>
            <person name="Abt B."/>
            <person name="Teshima H."/>
            <person name="Nolan M."/>
            <person name="Lapidus A."/>
            <person name="Lucas S."/>
            <person name="Hammon N."/>
            <person name="Deshpande S."/>
            <person name="Cheng J.F."/>
            <person name="Tapia R."/>
            <person name="Han C."/>
            <person name="Goodwin L."/>
            <person name="Pitluck S."/>
            <person name="Liolios K."/>
            <person name="Pagani I."/>
            <person name="Mavromatis K."/>
            <person name="Ovchinikova G."/>
            <person name="Chen A."/>
            <person name="Palaniappan K."/>
            <person name="Land M."/>
            <person name="Hauser L."/>
            <person name="Jeffries C.D."/>
            <person name="Detter J.C."/>
            <person name="Brambilla E.M."/>
            <person name="Kannan K.P."/>
            <person name="Rohde M."/>
            <person name="Spring S."/>
            <person name="Goker M."/>
            <person name="Woyke T."/>
            <person name="Bristow J."/>
            <person name="Eisen J.A."/>
            <person name="Markowitz V."/>
            <person name="Hugenholtz P."/>
            <person name="Kyrpides N.C."/>
            <person name="Klenk H.P."/>
            <person name="Ivanova N."/>
        </authorList>
    </citation>
    <scope>NUCLEOTIDE SEQUENCE [LARGE SCALE GENOMIC DNA]</scope>
    <source>
        <strain evidence="4">ATCC 23178 / DSM 7489 / JCM 8516 / NBRC 14961 / NCIMB 1423 / VKM B-1433 / Cy l20</strain>
    </source>
</reference>
<protein>
    <recommendedName>
        <fullName evidence="2">Lipocalin-like domain-containing protein</fullName>
    </recommendedName>
</protein>
<dbReference type="InterPro" id="IPR024311">
    <property type="entry name" value="Lipocalin-like"/>
</dbReference>
<dbReference type="STRING" id="867900.Celly_3097"/>
<dbReference type="HOGENOM" id="CLU_148537_0_0_10"/>
<keyword evidence="1" id="KW-0732">Signal</keyword>
<evidence type="ECO:0000259" key="2">
    <source>
        <dbReference type="Pfam" id="PF13648"/>
    </source>
</evidence>
<evidence type="ECO:0000256" key="1">
    <source>
        <dbReference type="SAM" id="SignalP"/>
    </source>
</evidence>